<dbReference type="Pfam" id="PF09696">
    <property type="entry name" value="Ctf8"/>
    <property type="match status" value="1"/>
</dbReference>
<proteinExistence type="inferred from homology"/>
<comment type="similarity">
    <text evidence="6">Belongs to the CTF8 family.</text>
</comment>
<dbReference type="Proteomes" id="UP000473826">
    <property type="component" value="Unassembled WGS sequence"/>
</dbReference>
<feature type="compositionally biased region" description="Acidic residues" evidence="7">
    <location>
        <begin position="101"/>
        <end position="110"/>
    </location>
</feature>
<keyword evidence="4" id="KW-0539">Nucleus</keyword>
<feature type="compositionally biased region" description="Low complexity" evidence="7">
    <location>
        <begin position="133"/>
        <end position="164"/>
    </location>
</feature>
<keyword evidence="9" id="KW-1185">Reference proteome</keyword>
<gene>
    <name evidence="8" type="ORF">VHUM_02976</name>
</gene>
<feature type="compositionally biased region" description="Basic and acidic residues" evidence="7">
    <location>
        <begin position="111"/>
        <end position="124"/>
    </location>
</feature>
<sequence length="246" mass="26675">MRIHLPLHPHHFAAPAAGAAQGPLARIGGELVVVELQGELTWEGDRAGGVVGVLGFDRPDHPTLHVGAHHLLHGKIATLPKPYAVIRRVVGTSAGTAVEGDAADEESDEEREAREKDTPKKARADDEDEDEPPLFADADAYTTPSKAHAPLPSSSSPFAPSSAARDYSSDLSSPAPHDAWGFPVTPGDDDEDDEDEEEQRAAERRRKRKRESKERTRHYEVVGVVRKKVVFALRPEPLVAATPLPE</sequence>
<comment type="caution">
    <text evidence="8">The sequence shown here is derived from an EMBL/GenBank/DDBJ whole genome shotgun (WGS) entry which is preliminary data.</text>
</comment>
<dbReference type="GO" id="GO:0031390">
    <property type="term" value="C:Ctf18 RFC-like complex"/>
    <property type="evidence" value="ECO:0007669"/>
    <property type="project" value="InterPro"/>
</dbReference>
<comment type="subcellular location">
    <subcellularLocation>
        <location evidence="1">Nucleus</location>
    </subcellularLocation>
</comment>
<dbReference type="InterPro" id="IPR018607">
    <property type="entry name" value="Ctf8"/>
</dbReference>
<evidence type="ECO:0000313" key="9">
    <source>
        <dbReference type="Proteomes" id="UP000473826"/>
    </source>
</evidence>
<organism evidence="8 9">
    <name type="scientific">Vanrija humicola</name>
    <name type="common">Yeast</name>
    <name type="synonym">Cryptococcus humicola</name>
    <dbReference type="NCBI Taxonomy" id="5417"/>
    <lineage>
        <taxon>Eukaryota</taxon>
        <taxon>Fungi</taxon>
        <taxon>Dikarya</taxon>
        <taxon>Basidiomycota</taxon>
        <taxon>Agaricomycotina</taxon>
        <taxon>Tremellomycetes</taxon>
        <taxon>Trichosporonales</taxon>
        <taxon>Trichosporonaceae</taxon>
        <taxon>Vanrija</taxon>
    </lineage>
</organism>
<evidence type="ECO:0000256" key="2">
    <source>
        <dbReference type="ARBA" id="ARBA00022705"/>
    </source>
</evidence>
<feature type="region of interest" description="Disordered" evidence="7">
    <location>
        <begin position="97"/>
        <end position="216"/>
    </location>
</feature>
<dbReference type="PANTHER" id="PTHR28605:SF1">
    <property type="entry name" value="CHROMOSOME TRANSMISSION FIDELITY FACTOR 8"/>
    <property type="match status" value="1"/>
</dbReference>
<dbReference type="EMBL" id="QKWK01000007">
    <property type="protein sequence ID" value="TXT08848.1"/>
    <property type="molecule type" value="Genomic_DNA"/>
</dbReference>
<reference evidence="8 9" key="1">
    <citation type="journal article" date="2019" name="PLoS Genet.">
        <title>Convergent evolution of linked mating-type loci in basidiomycete fungi.</title>
        <authorList>
            <person name="Sun S."/>
            <person name="Coelho M.A."/>
            <person name="Heitman J."/>
            <person name="Nowrousian M."/>
        </authorList>
    </citation>
    <scope>NUCLEOTIDE SEQUENCE [LARGE SCALE GENOMIC DNA]</scope>
    <source>
        <strain evidence="8 9">CBS 4282</strain>
    </source>
</reference>
<dbReference type="GO" id="GO:0007064">
    <property type="term" value="P:mitotic sister chromatid cohesion"/>
    <property type="evidence" value="ECO:0007669"/>
    <property type="project" value="InterPro"/>
</dbReference>
<keyword evidence="5" id="KW-0131">Cell cycle</keyword>
<dbReference type="PANTHER" id="PTHR28605">
    <property type="entry name" value="CTF8, CHROMOSOME TRANSMISSION FIDELITY FACTOR 8 HOMOLOG (S. CEREVISIAE)"/>
    <property type="match status" value="1"/>
</dbReference>
<feature type="compositionally biased region" description="Acidic residues" evidence="7">
    <location>
        <begin position="187"/>
        <end position="198"/>
    </location>
</feature>
<evidence type="ECO:0000256" key="3">
    <source>
        <dbReference type="ARBA" id="ARBA00023125"/>
    </source>
</evidence>
<evidence type="ECO:0000256" key="6">
    <source>
        <dbReference type="ARBA" id="ARBA00038447"/>
    </source>
</evidence>
<dbReference type="OrthoDB" id="121932at2759"/>
<evidence type="ECO:0000256" key="5">
    <source>
        <dbReference type="ARBA" id="ARBA00023306"/>
    </source>
</evidence>
<name>A0A7D8V179_VANHU</name>
<evidence type="ECO:0000256" key="7">
    <source>
        <dbReference type="SAM" id="MobiDB-lite"/>
    </source>
</evidence>
<accession>A0A7D8V179</accession>
<evidence type="ECO:0008006" key="10">
    <source>
        <dbReference type="Google" id="ProtNLM"/>
    </source>
</evidence>
<evidence type="ECO:0000256" key="4">
    <source>
        <dbReference type="ARBA" id="ARBA00023242"/>
    </source>
</evidence>
<evidence type="ECO:0000313" key="8">
    <source>
        <dbReference type="EMBL" id="TXT08848.1"/>
    </source>
</evidence>
<dbReference type="GO" id="GO:0003677">
    <property type="term" value="F:DNA binding"/>
    <property type="evidence" value="ECO:0007669"/>
    <property type="project" value="UniProtKB-KW"/>
</dbReference>
<keyword evidence="3" id="KW-0238">DNA-binding</keyword>
<evidence type="ECO:0000256" key="1">
    <source>
        <dbReference type="ARBA" id="ARBA00004123"/>
    </source>
</evidence>
<keyword evidence="2" id="KW-0235">DNA replication</keyword>
<protein>
    <recommendedName>
        <fullName evidence="10">Chromosome transmission fidelity protein 8</fullName>
    </recommendedName>
</protein>
<dbReference type="GO" id="GO:0006260">
    <property type="term" value="P:DNA replication"/>
    <property type="evidence" value="ECO:0007669"/>
    <property type="project" value="UniProtKB-KW"/>
</dbReference>
<dbReference type="AlphaFoldDB" id="A0A7D8V179"/>